<proteinExistence type="predicted"/>
<accession>A0A552KFE1</accession>
<sequence length="360" mass="41770">MLLQNCSSSDTREQIHEKTGFLPESWVTWLVAKPRTGQATRRKTAGEEISLTFLLFAFGLLISNYAFVDNAYLWAIPISQVCLLSSLRMQRLTIMHACSHNAVFANPFWNEVLGEFISILTLSMPFNSYKKKHCETHHSKGLMRPGDETFEFFYKAGFRPEMSPQQAWQHLTKLIFSATFHCRQFGDRLKGTFFSTDVKHNWLAVGFWLSILSLVTITHTWAGFLLVFVPTLSVFFEISSVLRQCVEHRFAKKTGEMTSAIFCCEELAVFNDFDPFWVKFWGETRWWLRLFFYHLPVRLLILTGDSPVHDYHHRRPASDWVNAHSDRQAEVEAGVYYSHSWGLVEAINKTFESLSKMPTH</sequence>
<dbReference type="AlphaFoldDB" id="A0A552KFE1"/>
<feature type="transmembrane region" description="Helical" evidence="1">
    <location>
        <begin position="49"/>
        <end position="66"/>
    </location>
</feature>
<protein>
    <recommendedName>
        <fullName evidence="4">Fatty acid desaturase domain-containing protein</fullName>
    </recommendedName>
</protein>
<name>A0A552KFE1_9CHRO</name>
<reference evidence="2 3" key="1">
    <citation type="submission" date="2019-01" db="EMBL/GenBank/DDBJ databases">
        <title>Coherence of Microcystis species and biogeography revealed through population genomics.</title>
        <authorList>
            <person name="Perez-Carrascal O.M."/>
            <person name="Terrat Y."/>
            <person name="Giani A."/>
            <person name="Fortin N."/>
            <person name="Tromas N."/>
            <person name="Shapiro B.J."/>
        </authorList>
    </citation>
    <scope>NUCLEOTIDE SEQUENCE [LARGE SCALE GENOMIC DNA]</scope>
    <source>
        <strain evidence="2">Mf_QC_C_20070823_S10D</strain>
    </source>
</reference>
<dbReference type="EMBL" id="SFAM01000207">
    <property type="protein sequence ID" value="TRV06689.1"/>
    <property type="molecule type" value="Genomic_DNA"/>
</dbReference>
<keyword evidence="1" id="KW-0472">Membrane</keyword>
<comment type="caution">
    <text evidence="2">The sequence shown here is derived from an EMBL/GenBank/DDBJ whole genome shotgun (WGS) entry which is preliminary data.</text>
</comment>
<keyword evidence="1" id="KW-0812">Transmembrane</keyword>
<evidence type="ECO:0000313" key="3">
    <source>
        <dbReference type="Proteomes" id="UP000315868"/>
    </source>
</evidence>
<evidence type="ECO:0000313" key="2">
    <source>
        <dbReference type="EMBL" id="TRV06689.1"/>
    </source>
</evidence>
<keyword evidence="1" id="KW-1133">Transmembrane helix</keyword>
<dbReference type="Proteomes" id="UP000315868">
    <property type="component" value="Unassembled WGS sequence"/>
</dbReference>
<evidence type="ECO:0000256" key="1">
    <source>
        <dbReference type="SAM" id="Phobius"/>
    </source>
</evidence>
<gene>
    <name evidence="2" type="ORF">EWV45_21700</name>
</gene>
<evidence type="ECO:0008006" key="4">
    <source>
        <dbReference type="Google" id="ProtNLM"/>
    </source>
</evidence>
<organism evidence="2 3">
    <name type="scientific">Microcystis flos-aquae Mf_QC_C_20070823_S10D</name>
    <dbReference type="NCBI Taxonomy" id="2486236"/>
    <lineage>
        <taxon>Bacteria</taxon>
        <taxon>Bacillati</taxon>
        <taxon>Cyanobacteriota</taxon>
        <taxon>Cyanophyceae</taxon>
        <taxon>Oscillatoriophycideae</taxon>
        <taxon>Chroococcales</taxon>
        <taxon>Microcystaceae</taxon>
        <taxon>Microcystis</taxon>
    </lineage>
</organism>
<feature type="transmembrane region" description="Helical" evidence="1">
    <location>
        <begin position="200"/>
        <end position="217"/>
    </location>
</feature>